<reference evidence="2" key="1">
    <citation type="journal article" date="2014" name="Int. J. Syst. Evol. Microbiol.">
        <title>Complete genome sequence of Corynebacterium casei LMG S-19264T (=DSM 44701T), isolated from a smear-ripened cheese.</title>
        <authorList>
            <consortium name="US DOE Joint Genome Institute (JGI-PGF)"/>
            <person name="Walter F."/>
            <person name="Albersmeier A."/>
            <person name="Kalinowski J."/>
            <person name="Ruckert C."/>
        </authorList>
    </citation>
    <scope>NUCLEOTIDE SEQUENCE</scope>
    <source>
        <strain evidence="2">JCM 11219</strain>
    </source>
</reference>
<evidence type="ECO:0000313" key="4">
    <source>
        <dbReference type="Proteomes" id="UP001060771"/>
    </source>
</evidence>
<evidence type="ECO:0000313" key="1">
    <source>
        <dbReference type="EMBL" id="BDR91559.1"/>
    </source>
</evidence>
<dbReference type="Proteomes" id="UP000657075">
    <property type="component" value="Unassembled WGS sequence"/>
</dbReference>
<accession>A0A830E5S2</accession>
<reference evidence="4" key="3">
    <citation type="submission" date="2022-09" db="EMBL/GenBank/DDBJ databases">
        <title>Complete genome sequence of Vulcanisaeta souniana.</title>
        <authorList>
            <person name="Kato S."/>
            <person name="Itoh T."/>
            <person name="Ohkuma M."/>
        </authorList>
    </citation>
    <scope>NUCLEOTIDE SEQUENCE [LARGE SCALE GENOMIC DNA]</scope>
    <source>
        <strain evidence="4">JCM 11219</strain>
    </source>
</reference>
<dbReference type="EMBL" id="BMNM01000002">
    <property type="protein sequence ID" value="GGI74122.1"/>
    <property type="molecule type" value="Genomic_DNA"/>
</dbReference>
<evidence type="ECO:0000313" key="2">
    <source>
        <dbReference type="EMBL" id="GGI74122.1"/>
    </source>
</evidence>
<sequence length="60" mass="7123">MVHIRKIMIEEIRGRRFNYWLNLHDFYHNLGLLISKSGNANEVLNSEGEIRSIINLLKKD</sequence>
<protein>
    <submittedName>
        <fullName evidence="2">Uncharacterized protein</fullName>
    </submittedName>
</protein>
<proteinExistence type="predicted"/>
<reference evidence="2" key="2">
    <citation type="submission" date="2020-09" db="EMBL/GenBank/DDBJ databases">
        <authorList>
            <person name="Sun Q."/>
            <person name="Ohkuma M."/>
        </authorList>
    </citation>
    <scope>NUCLEOTIDE SEQUENCE</scope>
    <source>
        <strain evidence="2">JCM 11219</strain>
    </source>
</reference>
<name>A0A830E5S2_9CREN</name>
<gene>
    <name evidence="2" type="ORF">GCM10007112_08680</name>
    <name evidence="1" type="ORF">Vsou_06520</name>
</gene>
<dbReference type="Proteomes" id="UP001060771">
    <property type="component" value="Chromosome"/>
</dbReference>
<dbReference type="AlphaFoldDB" id="A0A830E5S2"/>
<evidence type="ECO:0000313" key="3">
    <source>
        <dbReference type="Proteomes" id="UP000657075"/>
    </source>
</evidence>
<dbReference type="EMBL" id="AP026830">
    <property type="protein sequence ID" value="BDR91559.1"/>
    <property type="molecule type" value="Genomic_DNA"/>
</dbReference>
<keyword evidence="4" id="KW-1185">Reference proteome</keyword>
<organism evidence="2 3">
    <name type="scientific">Vulcanisaeta souniana JCM 11219</name>
    <dbReference type="NCBI Taxonomy" id="1293586"/>
    <lineage>
        <taxon>Archaea</taxon>
        <taxon>Thermoproteota</taxon>
        <taxon>Thermoprotei</taxon>
        <taxon>Thermoproteales</taxon>
        <taxon>Thermoproteaceae</taxon>
        <taxon>Vulcanisaeta</taxon>
    </lineage>
</organism>
<reference evidence="1" key="4">
    <citation type="journal article" date="2023" name="Microbiol. Resour. Announc.">
        <title>Complete Genome Sequence of Vulcanisaeta souniana Strain IC-059, a Hyperthermophilic Archaeon Isolated from Hot Spring Water in Japan.</title>
        <authorList>
            <person name="Kato S."/>
            <person name="Itoh T."/>
            <person name="Wu L."/>
            <person name="Ma J."/>
            <person name="Ohkuma M."/>
        </authorList>
    </citation>
    <scope>NUCLEOTIDE SEQUENCE</scope>
    <source>
        <strain evidence="1">JCM 11219</strain>
    </source>
</reference>